<comment type="function">
    <text evidence="9">Part of the binding-protein-dependent transport system for D-xylose. Probably responsible for the translocation of the substrate across the membrane.</text>
</comment>
<feature type="transmembrane region" description="Helical" evidence="11">
    <location>
        <begin position="90"/>
        <end position="108"/>
    </location>
</feature>
<feature type="transmembrane region" description="Helical" evidence="11">
    <location>
        <begin position="114"/>
        <end position="136"/>
    </location>
</feature>
<keyword evidence="7 11" id="KW-1133">Transmembrane helix</keyword>
<evidence type="ECO:0000256" key="8">
    <source>
        <dbReference type="ARBA" id="ARBA00023136"/>
    </source>
</evidence>
<evidence type="ECO:0000256" key="4">
    <source>
        <dbReference type="ARBA" id="ARBA00022519"/>
    </source>
</evidence>
<dbReference type="GO" id="GO:0005886">
    <property type="term" value="C:plasma membrane"/>
    <property type="evidence" value="ECO:0007669"/>
    <property type="project" value="UniProtKB-SubCell"/>
</dbReference>
<keyword evidence="8 11" id="KW-0472">Membrane</keyword>
<dbReference type="Pfam" id="PF02653">
    <property type="entry name" value="BPD_transp_2"/>
    <property type="match status" value="1"/>
</dbReference>
<evidence type="ECO:0000256" key="6">
    <source>
        <dbReference type="ARBA" id="ARBA00022692"/>
    </source>
</evidence>
<keyword evidence="6 11" id="KW-0812">Transmembrane</keyword>
<feature type="transmembrane region" description="Helical" evidence="11">
    <location>
        <begin position="260"/>
        <end position="285"/>
    </location>
</feature>
<evidence type="ECO:0000256" key="7">
    <source>
        <dbReference type="ARBA" id="ARBA00022989"/>
    </source>
</evidence>
<sequence length="410" mass="44113">MKKVLSKLIAFFVRLWNSPIVVTLRKLMSENIRQYGMILALIGIMIFFAITTGGISLKPLNISNLLLQNGHILILAVGMLIVILTGNIDLSVGSVAAFVGAIAGIMMIKNDYPIIPSVFVALSIGIAAGAWNGFWIAYIRIPAFIVTLGGMLIFRGLTLAVLGGVTLGPFPDAFNAISSGFLPDTLDFLNLEDFHLTTVIIGILFSLLYIVNVYFSRTKKQKYDFEVAPLWVTILSTSFILFALNLFTFTLALYRGFPNISIILFIVLAIYVFLTTKTVFGRHVYAMGGNYEAAKLSGVKTKFTMFMVYTNMGLLAAVSGLVYAARLNAATPKAGNLFELDAIAASFIGGASASGGVGSVIGAVIGGLVMGVINNGMSIMSLGIDWQQVVKGLVLLLAVWFDIATKNKSK</sequence>
<feature type="transmembrane region" description="Helical" evidence="11">
    <location>
        <begin position="194"/>
        <end position="215"/>
    </location>
</feature>
<keyword evidence="13" id="KW-1185">Reference proteome</keyword>
<keyword evidence="4" id="KW-0997">Cell inner membrane</keyword>
<keyword evidence="5" id="KW-0762">Sugar transport</keyword>
<evidence type="ECO:0000313" key="12">
    <source>
        <dbReference type="EMBL" id="QMS85787.1"/>
    </source>
</evidence>
<dbReference type="Proteomes" id="UP000514720">
    <property type="component" value="Chromosome"/>
</dbReference>
<dbReference type="PANTHER" id="PTHR32196:SF32">
    <property type="entry name" value="XYLOSE TRANSPORT SYSTEM PERMEASE PROTEIN XYLH"/>
    <property type="match status" value="1"/>
</dbReference>
<gene>
    <name evidence="12" type="ORF">G4Z02_08525</name>
</gene>
<protein>
    <recommendedName>
        <fullName evidence="10">Xylose transport system permease protein XylH</fullName>
    </recommendedName>
</protein>
<keyword evidence="2" id="KW-0813">Transport</keyword>
<feature type="transmembrane region" description="Helical" evidence="11">
    <location>
        <begin position="62"/>
        <end position="83"/>
    </location>
</feature>
<comment type="subcellular location">
    <subcellularLocation>
        <location evidence="1">Cell membrane</location>
        <topology evidence="1">Multi-pass membrane protein</topology>
    </subcellularLocation>
</comment>
<evidence type="ECO:0000256" key="5">
    <source>
        <dbReference type="ARBA" id="ARBA00022597"/>
    </source>
</evidence>
<evidence type="ECO:0000256" key="1">
    <source>
        <dbReference type="ARBA" id="ARBA00004651"/>
    </source>
</evidence>
<evidence type="ECO:0000256" key="10">
    <source>
        <dbReference type="ARBA" id="ARBA00035686"/>
    </source>
</evidence>
<proteinExistence type="predicted"/>
<organism evidence="12 13">
    <name type="scientific">Candidatus Xianfuyuplasma coldseepsis</name>
    <dbReference type="NCBI Taxonomy" id="2782163"/>
    <lineage>
        <taxon>Bacteria</taxon>
        <taxon>Bacillati</taxon>
        <taxon>Mycoplasmatota</taxon>
        <taxon>Mollicutes</taxon>
        <taxon>Candidatus Izemoplasmatales</taxon>
        <taxon>Candidatus Izemoplasmataceae</taxon>
        <taxon>Candidatus Xianfuyuplasma</taxon>
    </lineage>
</organism>
<reference evidence="12 13" key="1">
    <citation type="submission" date="2020-02" db="EMBL/GenBank/DDBJ databases">
        <authorList>
            <person name="Zheng R.K."/>
            <person name="Sun C.M."/>
        </authorList>
    </citation>
    <scope>NUCLEOTIDE SEQUENCE [LARGE SCALE GENOMIC DNA]</scope>
    <source>
        <strain evidence="13">zrk13</strain>
    </source>
</reference>
<dbReference type="AlphaFoldDB" id="A0A7L7KSV2"/>
<dbReference type="KEGG" id="xcl:G4Z02_08525"/>
<dbReference type="NCBIfam" id="NF040906">
    <property type="entry name" value="GguB"/>
    <property type="match status" value="1"/>
</dbReference>
<dbReference type="GO" id="GO:0022857">
    <property type="term" value="F:transmembrane transporter activity"/>
    <property type="evidence" value="ECO:0007669"/>
    <property type="project" value="InterPro"/>
</dbReference>
<feature type="transmembrane region" description="Helical" evidence="11">
    <location>
        <begin position="227"/>
        <end position="254"/>
    </location>
</feature>
<feature type="transmembrane region" description="Helical" evidence="11">
    <location>
        <begin position="35"/>
        <end position="56"/>
    </location>
</feature>
<feature type="transmembrane region" description="Helical" evidence="11">
    <location>
        <begin position="345"/>
        <end position="373"/>
    </location>
</feature>
<keyword evidence="3" id="KW-1003">Cell membrane</keyword>
<dbReference type="EMBL" id="CP048914">
    <property type="protein sequence ID" value="QMS85787.1"/>
    <property type="molecule type" value="Genomic_DNA"/>
</dbReference>
<name>A0A7L7KSV2_9MOLU</name>
<evidence type="ECO:0000313" key="13">
    <source>
        <dbReference type="Proteomes" id="UP000514720"/>
    </source>
</evidence>
<feature type="transmembrane region" description="Helical" evidence="11">
    <location>
        <begin position="143"/>
        <end position="165"/>
    </location>
</feature>
<evidence type="ECO:0000256" key="11">
    <source>
        <dbReference type="SAM" id="Phobius"/>
    </source>
</evidence>
<dbReference type="PANTHER" id="PTHR32196">
    <property type="entry name" value="ABC TRANSPORTER PERMEASE PROTEIN YPHD-RELATED-RELATED"/>
    <property type="match status" value="1"/>
</dbReference>
<evidence type="ECO:0000256" key="9">
    <source>
        <dbReference type="ARBA" id="ARBA00035611"/>
    </source>
</evidence>
<accession>A0A7L7KSV2</accession>
<evidence type="ECO:0000256" key="2">
    <source>
        <dbReference type="ARBA" id="ARBA00022448"/>
    </source>
</evidence>
<dbReference type="InterPro" id="IPR001851">
    <property type="entry name" value="ABC_transp_permease"/>
</dbReference>
<feature type="transmembrane region" description="Helical" evidence="11">
    <location>
        <begin position="306"/>
        <end position="325"/>
    </location>
</feature>
<evidence type="ECO:0000256" key="3">
    <source>
        <dbReference type="ARBA" id="ARBA00022475"/>
    </source>
</evidence>
<dbReference type="CDD" id="cd06579">
    <property type="entry name" value="TM_PBP1_transp_AraH_like"/>
    <property type="match status" value="1"/>
</dbReference>